<dbReference type="PROSITE" id="PS50893">
    <property type="entry name" value="ABC_TRANSPORTER_2"/>
    <property type="match status" value="1"/>
</dbReference>
<dbReference type="SMART" id="SM00382">
    <property type="entry name" value="AAA"/>
    <property type="match status" value="1"/>
</dbReference>
<keyword evidence="3 5" id="KW-0067">ATP-binding</keyword>
<dbReference type="RefSeq" id="WP_257532272.1">
    <property type="nucleotide sequence ID" value="NZ_JANKAS010000012.1"/>
</dbReference>
<evidence type="ECO:0000256" key="3">
    <source>
        <dbReference type="ARBA" id="ARBA00022840"/>
    </source>
</evidence>
<name>A0AAE3HIW5_9FIRM</name>
<gene>
    <name evidence="5" type="ORF">NSA47_11875</name>
</gene>
<dbReference type="InterPro" id="IPR003439">
    <property type="entry name" value="ABC_transporter-like_ATP-bd"/>
</dbReference>
<dbReference type="InterPro" id="IPR017871">
    <property type="entry name" value="ABC_transporter-like_CS"/>
</dbReference>
<reference evidence="5" key="1">
    <citation type="submission" date="2022-07" db="EMBL/GenBank/DDBJ databases">
        <title>Enhanced cultured diversity of the mouse gut microbiota enables custom-made synthetic communities.</title>
        <authorList>
            <person name="Afrizal A."/>
        </authorList>
    </citation>
    <scope>NUCLEOTIDE SEQUENCE</scope>
    <source>
        <strain evidence="5">DSM 28593</strain>
    </source>
</reference>
<evidence type="ECO:0000313" key="6">
    <source>
        <dbReference type="Proteomes" id="UP001205748"/>
    </source>
</evidence>
<keyword evidence="2" id="KW-0547">Nucleotide-binding</keyword>
<dbReference type="Pfam" id="PF00005">
    <property type="entry name" value="ABC_tran"/>
    <property type="match status" value="1"/>
</dbReference>
<dbReference type="InterPro" id="IPR027417">
    <property type="entry name" value="P-loop_NTPase"/>
</dbReference>
<dbReference type="InterPro" id="IPR003593">
    <property type="entry name" value="AAA+_ATPase"/>
</dbReference>
<dbReference type="GO" id="GO:0016887">
    <property type="term" value="F:ATP hydrolysis activity"/>
    <property type="evidence" value="ECO:0007669"/>
    <property type="project" value="InterPro"/>
</dbReference>
<keyword evidence="1" id="KW-0813">Transport</keyword>
<evidence type="ECO:0000256" key="2">
    <source>
        <dbReference type="ARBA" id="ARBA00022741"/>
    </source>
</evidence>
<sequence>MSSIVEVRDLWKKYDEDWVLKNIHLEINKGEILGIIGENGAGKSTLIQHILGLIKPTKGEILIHDVPIAKDEISAKKSLSYIPELPLLYKDLTVWEHLKFVAMAFEMEENEFVHRGTNLLKRFGIWEKKNMIPSNFSKGMRQKVAVCCALIHDADILLIDEPFTGLDVRAVRDLKTIIADLHQEGKTIIIATHILDAAEKMCERFMILRKGEILAKGSLHEIKRQTKLAQNSSLEDIYFALWEGGDQTHE</sequence>
<dbReference type="CDD" id="cd03230">
    <property type="entry name" value="ABC_DR_subfamily_A"/>
    <property type="match status" value="1"/>
</dbReference>
<evidence type="ECO:0000313" key="5">
    <source>
        <dbReference type="EMBL" id="MCR1899674.1"/>
    </source>
</evidence>
<proteinExistence type="predicted"/>
<accession>A0AAE3HIW5</accession>
<dbReference type="GO" id="GO:0005524">
    <property type="term" value="F:ATP binding"/>
    <property type="evidence" value="ECO:0007669"/>
    <property type="project" value="UniProtKB-KW"/>
</dbReference>
<organism evidence="5 6">
    <name type="scientific">Irregularibacter muris</name>
    <dbReference type="NCBI Taxonomy" id="1796619"/>
    <lineage>
        <taxon>Bacteria</taxon>
        <taxon>Bacillati</taxon>
        <taxon>Bacillota</taxon>
        <taxon>Clostridia</taxon>
        <taxon>Eubacteriales</taxon>
        <taxon>Eubacteriaceae</taxon>
        <taxon>Irregularibacter</taxon>
    </lineage>
</organism>
<dbReference type="AlphaFoldDB" id="A0AAE3HIW5"/>
<comment type="caution">
    <text evidence="5">The sequence shown here is derived from an EMBL/GenBank/DDBJ whole genome shotgun (WGS) entry which is preliminary data.</text>
</comment>
<dbReference type="PROSITE" id="PS00211">
    <property type="entry name" value="ABC_TRANSPORTER_1"/>
    <property type="match status" value="1"/>
</dbReference>
<dbReference type="Proteomes" id="UP001205748">
    <property type="component" value="Unassembled WGS sequence"/>
</dbReference>
<dbReference type="InterPro" id="IPR051782">
    <property type="entry name" value="ABC_Transporter_VariousFunc"/>
</dbReference>
<protein>
    <submittedName>
        <fullName evidence="5">ABC transporter ATP-binding protein</fullName>
    </submittedName>
</protein>
<evidence type="ECO:0000259" key="4">
    <source>
        <dbReference type="PROSITE" id="PS50893"/>
    </source>
</evidence>
<evidence type="ECO:0000256" key="1">
    <source>
        <dbReference type="ARBA" id="ARBA00022448"/>
    </source>
</evidence>
<feature type="domain" description="ABC transporter" evidence="4">
    <location>
        <begin position="5"/>
        <end position="235"/>
    </location>
</feature>
<dbReference type="PANTHER" id="PTHR42939">
    <property type="entry name" value="ABC TRANSPORTER ATP-BINDING PROTEIN ALBC-RELATED"/>
    <property type="match status" value="1"/>
</dbReference>
<dbReference type="EMBL" id="JANKAS010000012">
    <property type="protein sequence ID" value="MCR1899674.1"/>
    <property type="molecule type" value="Genomic_DNA"/>
</dbReference>
<dbReference type="PANTHER" id="PTHR42939:SF1">
    <property type="entry name" value="ABC TRANSPORTER ATP-BINDING PROTEIN ALBC-RELATED"/>
    <property type="match status" value="1"/>
</dbReference>
<dbReference type="SUPFAM" id="SSF52540">
    <property type="entry name" value="P-loop containing nucleoside triphosphate hydrolases"/>
    <property type="match status" value="1"/>
</dbReference>
<keyword evidence="6" id="KW-1185">Reference proteome</keyword>
<dbReference type="Gene3D" id="3.40.50.300">
    <property type="entry name" value="P-loop containing nucleotide triphosphate hydrolases"/>
    <property type="match status" value="1"/>
</dbReference>